<evidence type="ECO:0000256" key="9">
    <source>
        <dbReference type="ARBA" id="ARBA00023136"/>
    </source>
</evidence>
<keyword evidence="16" id="KW-1185">Reference proteome</keyword>
<dbReference type="Gene3D" id="1.10.287.210">
    <property type="match status" value="1"/>
</dbReference>
<keyword evidence="11" id="KW-1015">Disulfide bond</keyword>
<gene>
    <name evidence="15" type="ORF">AMECASPLE_025121</name>
</gene>
<evidence type="ECO:0000256" key="11">
    <source>
        <dbReference type="ARBA" id="ARBA00023157"/>
    </source>
</evidence>
<evidence type="ECO:0000256" key="1">
    <source>
        <dbReference type="ARBA" id="ARBA00004402"/>
    </source>
</evidence>
<dbReference type="PANTHER" id="PTHR10424:SF81">
    <property type="entry name" value="ERVV2 PROTEIN"/>
    <property type="match status" value="1"/>
</dbReference>
<keyword evidence="9 14" id="KW-0472">Membrane</keyword>
<feature type="transmembrane region" description="Helical" evidence="14">
    <location>
        <begin position="74"/>
        <end position="96"/>
    </location>
</feature>
<dbReference type="SUPFAM" id="SSF58069">
    <property type="entry name" value="Virus ectodomain"/>
    <property type="match status" value="1"/>
</dbReference>
<dbReference type="EMBL" id="JAHRIP010049473">
    <property type="protein sequence ID" value="MEQ2300408.1"/>
    <property type="molecule type" value="Genomic_DNA"/>
</dbReference>
<keyword evidence="12" id="KW-0325">Glycoprotein</keyword>
<keyword evidence="6 14" id="KW-0812">Transmembrane</keyword>
<keyword evidence="8 14" id="KW-1133">Transmembrane helix</keyword>
<evidence type="ECO:0000313" key="15">
    <source>
        <dbReference type="EMBL" id="MEQ2300408.1"/>
    </source>
</evidence>
<accession>A0ABV0Z4J0</accession>
<evidence type="ECO:0000256" key="10">
    <source>
        <dbReference type="ARBA" id="ARBA00023139"/>
    </source>
</evidence>
<keyword evidence="4" id="KW-1032">Host cell membrane</keyword>
<evidence type="ECO:0000256" key="3">
    <source>
        <dbReference type="ARBA" id="ARBA00004563"/>
    </source>
</evidence>
<sequence>MLTPSVGGVCTLLNETCCTYIPDETNDEDGHRVSNAICQLNEIKRDLQQDVHPGRGSLFSWLTSGPWWQLFLKIMTPVIAVLLLFCLFYSVCCSLYQTSDIKDGWRNCWYNVVPGLPASRQEPRL</sequence>
<keyword evidence="13" id="KW-0449">Lipoprotein</keyword>
<evidence type="ECO:0000313" key="16">
    <source>
        <dbReference type="Proteomes" id="UP001469553"/>
    </source>
</evidence>
<comment type="caution">
    <text evidence="15">The sequence shown here is derived from an EMBL/GenBank/DDBJ whole genome shotgun (WGS) entry which is preliminary data.</text>
</comment>
<proteinExistence type="predicted"/>
<evidence type="ECO:0000256" key="8">
    <source>
        <dbReference type="ARBA" id="ARBA00022989"/>
    </source>
</evidence>
<evidence type="ECO:0000256" key="2">
    <source>
        <dbReference type="ARBA" id="ARBA00004531"/>
    </source>
</evidence>
<reference evidence="15 16" key="1">
    <citation type="submission" date="2021-06" db="EMBL/GenBank/DDBJ databases">
        <authorList>
            <person name="Palmer J.M."/>
        </authorList>
    </citation>
    <scope>NUCLEOTIDE SEQUENCE [LARGE SCALE GENOMIC DNA]</scope>
    <source>
        <strain evidence="15 16">AS_MEX2019</strain>
        <tissue evidence="15">Muscle</tissue>
    </source>
</reference>
<evidence type="ECO:0000256" key="14">
    <source>
        <dbReference type="SAM" id="Phobius"/>
    </source>
</evidence>
<dbReference type="Proteomes" id="UP001469553">
    <property type="component" value="Unassembled WGS sequence"/>
</dbReference>
<evidence type="ECO:0000256" key="7">
    <source>
        <dbReference type="ARBA" id="ARBA00022870"/>
    </source>
</evidence>
<evidence type="ECO:0000256" key="6">
    <source>
        <dbReference type="ARBA" id="ARBA00022692"/>
    </source>
</evidence>
<keyword evidence="5" id="KW-0945">Host-virus interaction</keyword>
<keyword evidence="10" id="KW-0564">Palmitate</keyword>
<organism evidence="15 16">
    <name type="scientific">Ameca splendens</name>
    <dbReference type="NCBI Taxonomy" id="208324"/>
    <lineage>
        <taxon>Eukaryota</taxon>
        <taxon>Metazoa</taxon>
        <taxon>Chordata</taxon>
        <taxon>Craniata</taxon>
        <taxon>Vertebrata</taxon>
        <taxon>Euteleostomi</taxon>
        <taxon>Actinopterygii</taxon>
        <taxon>Neopterygii</taxon>
        <taxon>Teleostei</taxon>
        <taxon>Neoteleostei</taxon>
        <taxon>Acanthomorphata</taxon>
        <taxon>Ovalentaria</taxon>
        <taxon>Atherinomorphae</taxon>
        <taxon>Cyprinodontiformes</taxon>
        <taxon>Goodeidae</taxon>
        <taxon>Ameca</taxon>
    </lineage>
</organism>
<dbReference type="Pfam" id="PF00429">
    <property type="entry name" value="TLV_coat"/>
    <property type="match status" value="1"/>
</dbReference>
<evidence type="ECO:0000256" key="12">
    <source>
        <dbReference type="ARBA" id="ARBA00023180"/>
    </source>
</evidence>
<dbReference type="PANTHER" id="PTHR10424">
    <property type="entry name" value="VIRAL ENVELOPE PROTEIN"/>
    <property type="match status" value="1"/>
</dbReference>
<evidence type="ECO:0000256" key="4">
    <source>
        <dbReference type="ARBA" id="ARBA00022511"/>
    </source>
</evidence>
<evidence type="ECO:0000256" key="13">
    <source>
        <dbReference type="ARBA" id="ARBA00023288"/>
    </source>
</evidence>
<name>A0ABV0Z4J0_9TELE</name>
<dbReference type="InterPro" id="IPR018154">
    <property type="entry name" value="TLV/ENV_coat_polyprotein"/>
</dbReference>
<evidence type="ECO:0000256" key="5">
    <source>
        <dbReference type="ARBA" id="ARBA00022581"/>
    </source>
</evidence>
<comment type="subcellular location">
    <subcellularLocation>
        <location evidence="1">Host cell membrane</location>
        <topology evidence="1">Single-pass type I membrane protein</topology>
    </subcellularLocation>
    <subcellularLocation>
        <location evidence="2">Host endomembrane system</location>
        <topology evidence="2">Peripheral membrane protein</topology>
    </subcellularLocation>
    <subcellularLocation>
        <location evidence="3">Virion membrane</location>
        <topology evidence="3">Single-pass type I membrane protein</topology>
    </subcellularLocation>
</comment>
<keyword evidence="7" id="KW-1043">Host membrane</keyword>
<protein>
    <submittedName>
        <fullName evidence="15">Uncharacterized protein</fullName>
    </submittedName>
</protein>